<keyword evidence="2" id="KW-1185">Reference proteome</keyword>
<dbReference type="AlphaFoldDB" id="S3UQK8"/>
<dbReference type="EMBL" id="AKWZ02000011">
    <property type="protein sequence ID" value="EPG72686.1"/>
    <property type="molecule type" value="Genomic_DNA"/>
</dbReference>
<proteinExistence type="predicted"/>
<evidence type="ECO:0000313" key="1">
    <source>
        <dbReference type="EMBL" id="EPG72686.1"/>
    </source>
</evidence>
<sequence length="42" mass="5040">MNSRTDHLKEERIVTDLDSKLIGIIKRQFLIMETRQLTRIVK</sequence>
<gene>
    <name evidence="1" type="ORF">LEP1GSC058_0873</name>
</gene>
<accession>S3UQK8</accession>
<organism evidence="1 2">
    <name type="scientific">Leptospira fainei serovar Hurstbridge str. BUT 6</name>
    <dbReference type="NCBI Taxonomy" id="1193011"/>
    <lineage>
        <taxon>Bacteria</taxon>
        <taxon>Pseudomonadati</taxon>
        <taxon>Spirochaetota</taxon>
        <taxon>Spirochaetia</taxon>
        <taxon>Leptospirales</taxon>
        <taxon>Leptospiraceae</taxon>
        <taxon>Leptospira</taxon>
    </lineage>
</organism>
<dbReference type="Proteomes" id="UP000014540">
    <property type="component" value="Unassembled WGS sequence"/>
</dbReference>
<protein>
    <submittedName>
        <fullName evidence="1">Uncharacterized protein</fullName>
    </submittedName>
</protein>
<name>S3UQK8_9LEPT</name>
<comment type="caution">
    <text evidence="1">The sequence shown here is derived from an EMBL/GenBank/DDBJ whole genome shotgun (WGS) entry which is preliminary data.</text>
</comment>
<evidence type="ECO:0000313" key="2">
    <source>
        <dbReference type="Proteomes" id="UP000014540"/>
    </source>
</evidence>
<reference evidence="1" key="1">
    <citation type="submission" date="2013-04" db="EMBL/GenBank/DDBJ databases">
        <authorList>
            <person name="Harkins D.M."/>
            <person name="Durkin A.S."/>
            <person name="Selengut J.D."/>
            <person name="Sanka R."/>
            <person name="DePew J."/>
            <person name="Purushe J."/>
            <person name="Ahmed A."/>
            <person name="van der Linden H."/>
            <person name="Goris M.G.A."/>
            <person name="Hartskeerl R.A."/>
            <person name="Vinetz J.M."/>
            <person name="Sutton G.G."/>
            <person name="Nelson W.C."/>
            <person name="Fouts D.E."/>
        </authorList>
    </citation>
    <scope>NUCLEOTIDE SEQUENCE [LARGE SCALE GENOMIC DNA]</scope>
    <source>
        <strain evidence="1">BUT 6</strain>
    </source>
</reference>